<organism evidence="2 3">
    <name type="scientific">Ornithinimicrobium avium</name>
    <dbReference type="NCBI Taxonomy" id="2283195"/>
    <lineage>
        <taxon>Bacteria</taxon>
        <taxon>Bacillati</taxon>
        <taxon>Actinomycetota</taxon>
        <taxon>Actinomycetes</taxon>
        <taxon>Micrococcales</taxon>
        <taxon>Ornithinimicrobiaceae</taxon>
        <taxon>Ornithinimicrobium</taxon>
    </lineage>
</organism>
<sequence length="75" mass="7610">MSDQQQEPSERPEDQDGTAVSEGGSGALDPGTALGGADSVPDTPDVNTEISDAVDINESSEHGEAPSSVDPDEPD</sequence>
<keyword evidence="3" id="KW-1185">Reference proteome</keyword>
<evidence type="ECO:0000313" key="2">
    <source>
        <dbReference type="EMBL" id="AXH97418.1"/>
    </source>
</evidence>
<accession>A0A345NQW0</accession>
<reference evidence="2 3" key="1">
    <citation type="submission" date="2018-07" db="EMBL/GenBank/DDBJ databases">
        <title>Complete genome sequencing of Ornithinimicrobium sp. AMA3305.</title>
        <authorList>
            <person name="Bae J.-W."/>
        </authorList>
    </citation>
    <scope>NUCLEOTIDE SEQUENCE [LARGE SCALE GENOMIC DNA]</scope>
    <source>
        <strain evidence="2 3">AMA3305</strain>
    </source>
</reference>
<proteinExistence type="predicted"/>
<protein>
    <submittedName>
        <fullName evidence="2">Uncharacterized protein</fullName>
    </submittedName>
</protein>
<dbReference type="RefSeq" id="WP_114929765.1">
    <property type="nucleotide sequence ID" value="NZ_CP031229.1"/>
</dbReference>
<name>A0A345NQW0_9MICO</name>
<feature type="region of interest" description="Disordered" evidence="1">
    <location>
        <begin position="1"/>
        <end position="75"/>
    </location>
</feature>
<dbReference type="EMBL" id="CP031229">
    <property type="protein sequence ID" value="AXH97418.1"/>
    <property type="molecule type" value="Genomic_DNA"/>
</dbReference>
<evidence type="ECO:0000313" key="3">
    <source>
        <dbReference type="Proteomes" id="UP000253790"/>
    </source>
</evidence>
<dbReference type="OrthoDB" id="4871155at2"/>
<dbReference type="KEGG" id="orn:DV701_16040"/>
<gene>
    <name evidence="2" type="ORF">DV701_16040</name>
</gene>
<dbReference type="Proteomes" id="UP000253790">
    <property type="component" value="Chromosome"/>
</dbReference>
<evidence type="ECO:0000256" key="1">
    <source>
        <dbReference type="SAM" id="MobiDB-lite"/>
    </source>
</evidence>
<dbReference type="AlphaFoldDB" id="A0A345NQW0"/>